<keyword evidence="3" id="KW-1185">Reference proteome</keyword>
<protein>
    <submittedName>
        <fullName evidence="2">DUF1446 domain-containing protein</fullName>
    </submittedName>
</protein>
<evidence type="ECO:0000259" key="1">
    <source>
        <dbReference type="Pfam" id="PF07287"/>
    </source>
</evidence>
<dbReference type="Pfam" id="PF07287">
    <property type="entry name" value="AtuA"/>
    <property type="match status" value="1"/>
</dbReference>
<gene>
    <name evidence="2" type="ORF">KZZ10_14625</name>
</gene>
<dbReference type="Proteomes" id="UP000739565">
    <property type="component" value="Unassembled WGS sequence"/>
</dbReference>
<proteinExistence type="predicted"/>
<evidence type="ECO:0000313" key="3">
    <source>
        <dbReference type="Proteomes" id="UP000739565"/>
    </source>
</evidence>
<dbReference type="InterPro" id="IPR010839">
    <property type="entry name" value="AtuA_N"/>
</dbReference>
<dbReference type="EMBL" id="JAHXRI010000025">
    <property type="protein sequence ID" value="MBZ1351876.1"/>
    <property type="molecule type" value="Genomic_DNA"/>
</dbReference>
<accession>A0A953T5Q8</accession>
<comment type="caution">
    <text evidence="2">The sequence shown here is derived from an EMBL/GenBank/DDBJ whole genome shotgun (WGS) entry which is preliminary data.</text>
</comment>
<organism evidence="2 3">
    <name type="scientific">Zwartia hollandica</name>
    <dbReference type="NCBI Taxonomy" id="324606"/>
    <lineage>
        <taxon>Bacteria</taxon>
        <taxon>Pseudomonadati</taxon>
        <taxon>Pseudomonadota</taxon>
        <taxon>Betaproteobacteria</taxon>
        <taxon>Burkholderiales</taxon>
        <taxon>Alcaligenaceae</taxon>
        <taxon>Zwartia</taxon>
    </lineage>
</organism>
<sequence length="458" mass="48868">MSAVQALLKRRPSTLRVLSASGQLGYGIPHKALAAGLARNPDFIGCDMGSVDPGPAYLGSGEMATSPAVTRGDLAAVLTAARRLNIPLIIGTAGTSGAGPHLDATLDMIRSIAAEHNLHFRLASIRADLKADRVIQALEANTLVPLGGDLSVSAQDLRASTHIVGQMGCAPFEQALALEPDVIIAGRACDTAVFASIPKMLGFNMANVMHMAKIIECTSICCEPGGRDAMLATLDAKGFELESMNPERRATPLSVAAHSLYEQADPVSFTEPDGTLKVDTATYRALDDRRTYVSGATWQDATHTTIKVEASMLVGHRAVLLAGTADPKVIQRLPELIATVESTTRALVPGEYQIYPRLYGIDGVYPQQNRNVSTPVRESFILIEVIAQTPDLALAAAKTFKQFLLHQGFNGRQCTGGNLAFPFTPPELAAGKAYRFSAYHVMPAADHRDLFPVTIETL</sequence>
<reference evidence="2" key="1">
    <citation type="submission" date="2021-07" db="EMBL/GenBank/DDBJ databases">
        <title>New genus and species of the family Alcaligenaceae.</title>
        <authorList>
            <person name="Hahn M.W."/>
        </authorList>
    </citation>
    <scope>NUCLEOTIDE SEQUENCE</scope>
    <source>
        <strain evidence="2">LF4-65</strain>
    </source>
</reference>
<feature type="domain" description="Acyclic terpene utilisation N-terminal" evidence="1">
    <location>
        <begin position="103"/>
        <end position="411"/>
    </location>
</feature>
<dbReference type="RefSeq" id="WP_259662287.1">
    <property type="nucleotide sequence ID" value="NZ_JAHXRI010000025.1"/>
</dbReference>
<evidence type="ECO:0000313" key="2">
    <source>
        <dbReference type="EMBL" id="MBZ1351876.1"/>
    </source>
</evidence>
<dbReference type="AlphaFoldDB" id="A0A953T5Q8"/>
<name>A0A953T5Q8_9BURK</name>